<keyword evidence="3" id="KW-1185">Reference proteome</keyword>
<keyword evidence="1" id="KW-1133">Transmembrane helix</keyword>
<proteinExistence type="predicted"/>
<keyword evidence="1" id="KW-0472">Membrane</keyword>
<evidence type="ECO:0000313" key="3">
    <source>
        <dbReference type="Proteomes" id="UP001432322"/>
    </source>
</evidence>
<dbReference type="EMBL" id="BTSY01000004">
    <property type="protein sequence ID" value="GMT22920.1"/>
    <property type="molecule type" value="Genomic_DNA"/>
</dbReference>
<evidence type="ECO:0000313" key="2">
    <source>
        <dbReference type="EMBL" id="GMT22920.1"/>
    </source>
</evidence>
<evidence type="ECO:0008006" key="4">
    <source>
        <dbReference type="Google" id="ProtNLM"/>
    </source>
</evidence>
<reference evidence="2" key="1">
    <citation type="submission" date="2023-10" db="EMBL/GenBank/DDBJ databases">
        <title>Genome assembly of Pristionchus species.</title>
        <authorList>
            <person name="Yoshida K."/>
            <person name="Sommer R.J."/>
        </authorList>
    </citation>
    <scope>NUCLEOTIDE SEQUENCE</scope>
    <source>
        <strain evidence="2">RS5133</strain>
    </source>
</reference>
<comment type="caution">
    <text evidence="2">The sequence shown here is derived from an EMBL/GenBank/DDBJ whole genome shotgun (WGS) entry which is preliminary data.</text>
</comment>
<sequence>MVDVFYGPLVFFLPKWASDFIAVAFMTQIHTQWQLVPAPSILQWLSLTSSERSLIRRMIYAYAIPVAMQIWAFALMPNFLPSDELRMEFESKVFRLHGTNLSDFHVYGMNIMDKNHFDTIDFAIFDVLPSYIISYAIFGVSMFKVYSKYCLHYLCSHL</sequence>
<organism evidence="2 3">
    <name type="scientific">Pristionchus fissidentatus</name>
    <dbReference type="NCBI Taxonomy" id="1538716"/>
    <lineage>
        <taxon>Eukaryota</taxon>
        <taxon>Metazoa</taxon>
        <taxon>Ecdysozoa</taxon>
        <taxon>Nematoda</taxon>
        <taxon>Chromadorea</taxon>
        <taxon>Rhabditida</taxon>
        <taxon>Rhabditina</taxon>
        <taxon>Diplogasteromorpha</taxon>
        <taxon>Diplogasteroidea</taxon>
        <taxon>Neodiplogasteridae</taxon>
        <taxon>Pristionchus</taxon>
    </lineage>
</organism>
<gene>
    <name evidence="2" type="ORF">PFISCL1PPCAC_14216</name>
</gene>
<dbReference type="Proteomes" id="UP001432322">
    <property type="component" value="Unassembled WGS sequence"/>
</dbReference>
<feature type="transmembrane region" description="Helical" evidence="1">
    <location>
        <begin position="122"/>
        <end position="143"/>
    </location>
</feature>
<keyword evidence="1" id="KW-0812">Transmembrane</keyword>
<name>A0AAV5VXX7_9BILA</name>
<dbReference type="AlphaFoldDB" id="A0AAV5VXX7"/>
<accession>A0AAV5VXX7</accession>
<protein>
    <recommendedName>
        <fullName evidence="4">G protein-coupled receptor</fullName>
    </recommendedName>
</protein>
<feature type="transmembrane region" description="Helical" evidence="1">
    <location>
        <begin position="59"/>
        <end position="80"/>
    </location>
</feature>
<evidence type="ECO:0000256" key="1">
    <source>
        <dbReference type="SAM" id="Phobius"/>
    </source>
</evidence>